<evidence type="ECO:0000313" key="3">
    <source>
        <dbReference type="EMBL" id="KAJ4369083.1"/>
    </source>
</evidence>
<feature type="region of interest" description="Disordered" evidence="2">
    <location>
        <begin position="53"/>
        <end position="73"/>
    </location>
</feature>
<keyword evidence="4" id="KW-1185">Reference proteome</keyword>
<proteinExistence type="predicted"/>
<feature type="compositionally biased region" description="Basic and acidic residues" evidence="2">
    <location>
        <begin position="508"/>
        <end position="525"/>
    </location>
</feature>
<feature type="coiled-coil region" evidence="1">
    <location>
        <begin position="581"/>
        <end position="611"/>
    </location>
</feature>
<protein>
    <submittedName>
        <fullName evidence="3">Uncharacterized protein</fullName>
    </submittedName>
</protein>
<dbReference type="OrthoDB" id="3675887at2759"/>
<evidence type="ECO:0000256" key="2">
    <source>
        <dbReference type="SAM" id="MobiDB-lite"/>
    </source>
</evidence>
<evidence type="ECO:0000313" key="4">
    <source>
        <dbReference type="Proteomes" id="UP001140560"/>
    </source>
</evidence>
<feature type="region of interest" description="Disordered" evidence="2">
    <location>
        <begin position="475"/>
        <end position="578"/>
    </location>
</feature>
<dbReference type="Proteomes" id="UP001140560">
    <property type="component" value="Unassembled WGS sequence"/>
</dbReference>
<organism evidence="3 4">
    <name type="scientific">Neocucurbitaria cava</name>
    <dbReference type="NCBI Taxonomy" id="798079"/>
    <lineage>
        <taxon>Eukaryota</taxon>
        <taxon>Fungi</taxon>
        <taxon>Dikarya</taxon>
        <taxon>Ascomycota</taxon>
        <taxon>Pezizomycotina</taxon>
        <taxon>Dothideomycetes</taxon>
        <taxon>Pleosporomycetidae</taxon>
        <taxon>Pleosporales</taxon>
        <taxon>Pleosporineae</taxon>
        <taxon>Cucurbitariaceae</taxon>
        <taxon>Neocucurbitaria</taxon>
    </lineage>
</organism>
<name>A0A9W8Y914_9PLEO</name>
<accession>A0A9W8Y914</accession>
<dbReference type="EMBL" id="JAPEUY010000010">
    <property type="protein sequence ID" value="KAJ4369083.1"/>
    <property type="molecule type" value="Genomic_DNA"/>
</dbReference>
<gene>
    <name evidence="3" type="ORF">N0V83_006166</name>
</gene>
<evidence type="ECO:0000256" key="1">
    <source>
        <dbReference type="SAM" id="Coils"/>
    </source>
</evidence>
<comment type="caution">
    <text evidence="3">The sequence shown here is derived from an EMBL/GenBank/DDBJ whole genome shotgun (WGS) entry which is preliminary data.</text>
</comment>
<sequence>MFSSTSTEHLLNSFPMFGHPGISALEYAGSVEATQDSQIVDSYIGDKRLTINPGSPIELDATETGSPSSPEVYRPSTAIHRRSVSVPMSSIVTYQPSLTASAIHYDKDISVRSVSNPIQKPQEKKRQRRQTPFKIAIPKATNPARHAPLEPLVAQHRRKASTDTTSDLPLHPDTGKVEEMGTFGVIQRYFDSQTGGPVVSPKLLCHTCSQDPSTIPLPLSPKPSVQTPFKEPIAIYPIDELDFPDEPPAVPERSPKRLTNPAFPIHVKTTMSMSSDFAIAAEGQYSPYDKQDDVLHVPKRREPTRIDVGQAAWVGSSHIGRMAPPILGHDALTASSELRLNDLSFYLKNTGPSSDSQTAVRQRKKRGVKIFKAQKRKSLAARVGSVEGSPQRARMQNPVPACAREMTTSSGARHRKIIIPTDRMSGKQLIALPASQPDSQRRSRHVSITFTEEMLNPLASSEVERMLSDFQTPIGRSFTEPISQSPRSPKRQPKSPKRVPVSVNDDPLASREEQTRARKLRDLQLIKRKPLPSHTQMEQHPDSVGGALPTPAQTPEPIKNPSVDGSHEDDSIDEESPANKMTQLQSRMVLLQRQNTELTDALAKIVGLELEEGDLKSEDVLRAFRQIRLSRTPSKE</sequence>
<reference evidence="3" key="1">
    <citation type="submission" date="2022-10" db="EMBL/GenBank/DDBJ databases">
        <title>Tapping the CABI collections for fungal endophytes: first genome assemblies for Collariella, Neodidymelliopsis, Ascochyta clinopodiicola, Didymella pomorum, Didymosphaeria variabile, Neocosmospora piperis and Neocucurbitaria cava.</title>
        <authorList>
            <person name="Hill R."/>
        </authorList>
    </citation>
    <scope>NUCLEOTIDE SEQUENCE</scope>
    <source>
        <strain evidence="3">IMI 356814</strain>
    </source>
</reference>
<feature type="compositionally biased region" description="Basic residues" evidence="2">
    <location>
        <begin position="488"/>
        <end position="497"/>
    </location>
</feature>
<keyword evidence="1" id="KW-0175">Coiled coil</keyword>
<dbReference type="AlphaFoldDB" id="A0A9W8Y914"/>